<dbReference type="EMBL" id="LFYR01000079">
    <property type="protein sequence ID" value="KMZ76098.1"/>
    <property type="molecule type" value="Genomic_DNA"/>
</dbReference>
<evidence type="ECO:0000256" key="4">
    <source>
        <dbReference type="PROSITE-ProRule" id="PRU01191"/>
    </source>
</evidence>
<dbReference type="GO" id="GO:0003700">
    <property type="term" value="F:DNA-binding transcription factor activity"/>
    <property type="evidence" value="ECO:0000318"/>
    <property type="project" value="GO_Central"/>
</dbReference>
<dbReference type="Proteomes" id="UP000036987">
    <property type="component" value="Unassembled WGS sequence"/>
</dbReference>
<dbReference type="Gene3D" id="1.10.10.1290">
    <property type="entry name" value="Transcriptional regulator DELLA, N-terminal domain"/>
    <property type="match status" value="1"/>
</dbReference>
<evidence type="ECO:0000256" key="1">
    <source>
        <dbReference type="ARBA" id="ARBA00010273"/>
    </source>
</evidence>
<feature type="region of interest" description="VHIID" evidence="4">
    <location>
        <begin position="252"/>
        <end position="317"/>
    </location>
</feature>
<dbReference type="GO" id="GO:0043565">
    <property type="term" value="F:sequence-specific DNA binding"/>
    <property type="evidence" value="ECO:0000318"/>
    <property type="project" value="GO_Central"/>
</dbReference>
<dbReference type="Pfam" id="PF12041">
    <property type="entry name" value="DELLA"/>
    <property type="match status" value="2"/>
</dbReference>
<dbReference type="GO" id="GO:0009740">
    <property type="term" value="P:gibberellic acid mediated signaling pathway"/>
    <property type="evidence" value="ECO:0007669"/>
    <property type="project" value="UniProtKB-UniRule"/>
</dbReference>
<dbReference type="AlphaFoldDB" id="A0A0K9Q4B4"/>
<keyword evidence="3 5" id="KW-0804">Transcription</keyword>
<proteinExistence type="inferred from homology"/>
<keyword evidence="5" id="KW-0539">Nucleus</keyword>
<sequence>MKRGHQEVDGVTDDGGGAQTSTYRKLVEEDEDDKLLAELGYKVRLSSMTDVADKLEKLEMAIDFDAGTAGFGFDGVGVGVGLGVDNNNTSVLSHLASETVHYDPSDLNSWVENMLSGLKLPPSLEDKDEEQVDDLAAIIPASTRRIKISTISTISTNLPQPQIPALLVEDSQEAGIHLVHALLACANAIHQQNNPLAETLIAKITLLAASQGGAMRKVATYFAGALALRIYHPIHSSPNTIKSETNSSDHLETHFYEACPYLKFAHFSANQAIFEAFAGKPHVHVIDLGLKHGMQWPPLMQALSLRPEGPPLFRLTGIGAPQPINPNGLEEVGWKLAELAESLHIKFEYRHIVTNSLADLEPYMFDLNTDQQSSTVAVNSVLEFHRLLASPNTIEKVLETVRSLKPAILTVFEQEANHNGTVFVDRFTEALHYYSNIFDSLEGGCAMTTDLAMSEMYLGQQICNVVACEGRERKERHENAKQWKKRFFAAGFEMAPLGSNVFRQASLLLEFDSGKEGCRVEENDGCLMLGWHSRPLFTTSAWRIPSYLASSSIAAVATTAISSLRDVVDRSEYLI</sequence>
<comment type="domain">
    <text evidence="5">The DELLA motif is required for its GA-induced degradation.</text>
</comment>
<reference evidence="9" key="1">
    <citation type="journal article" date="2016" name="Nature">
        <title>The genome of the seagrass Zostera marina reveals angiosperm adaptation to the sea.</title>
        <authorList>
            <person name="Olsen J.L."/>
            <person name="Rouze P."/>
            <person name="Verhelst B."/>
            <person name="Lin Y.-C."/>
            <person name="Bayer T."/>
            <person name="Collen J."/>
            <person name="Dattolo E."/>
            <person name="De Paoli E."/>
            <person name="Dittami S."/>
            <person name="Maumus F."/>
            <person name="Michel G."/>
            <person name="Kersting A."/>
            <person name="Lauritano C."/>
            <person name="Lohaus R."/>
            <person name="Toepel M."/>
            <person name="Tonon T."/>
            <person name="Vanneste K."/>
            <person name="Amirebrahimi M."/>
            <person name="Brakel J."/>
            <person name="Bostroem C."/>
            <person name="Chovatia M."/>
            <person name="Grimwood J."/>
            <person name="Jenkins J.W."/>
            <person name="Jueterbock A."/>
            <person name="Mraz A."/>
            <person name="Stam W.T."/>
            <person name="Tice H."/>
            <person name="Bornberg-Bauer E."/>
            <person name="Green P.J."/>
            <person name="Pearson G.A."/>
            <person name="Procaccini G."/>
            <person name="Duarte C.M."/>
            <person name="Schmutz J."/>
            <person name="Reusch T.B.H."/>
            <person name="Van de Peer Y."/>
        </authorList>
    </citation>
    <scope>NUCLEOTIDE SEQUENCE [LARGE SCALE GENOMIC DNA]</scope>
    <source>
        <strain evidence="9">cv. Finnish</strain>
    </source>
</reference>
<dbReference type="SMART" id="SM01129">
    <property type="entry name" value="DELLA"/>
    <property type="match status" value="1"/>
</dbReference>
<feature type="region of interest" description="Disordered" evidence="6">
    <location>
        <begin position="1"/>
        <end position="20"/>
    </location>
</feature>
<name>A0A0K9Q4B4_ZOSMR</name>
<keyword evidence="9" id="KW-1185">Reference proteome</keyword>
<feature type="domain" description="Transcriptional factor DELLA N-terminal" evidence="7">
    <location>
        <begin position="33"/>
        <end position="62"/>
    </location>
</feature>
<dbReference type="GO" id="GO:0005634">
    <property type="term" value="C:nucleus"/>
    <property type="evidence" value="ECO:0000318"/>
    <property type="project" value="GO_Central"/>
</dbReference>
<protein>
    <recommendedName>
        <fullName evidence="5">DELLA protein</fullName>
    </recommendedName>
</protein>
<feature type="short sequence motif" description="VHIID" evidence="4">
    <location>
        <begin position="283"/>
        <end position="287"/>
    </location>
</feature>
<dbReference type="OMA" id="AQWRIRM"/>
<comment type="subcellular location">
    <subcellularLocation>
        <location evidence="5">Nucleus</location>
    </subcellularLocation>
</comment>
<comment type="function">
    <text evidence="5">Transcriptional regulator that acts as a repressor of the gibberellin (GA) signaling pathway. Probably acts by participating in large multiprotein complexes that repress transcription of GA-inducible genes.</text>
</comment>
<evidence type="ECO:0000256" key="3">
    <source>
        <dbReference type="ARBA" id="ARBA00023163"/>
    </source>
</evidence>
<dbReference type="InterPro" id="IPR005202">
    <property type="entry name" value="TF_GRAS"/>
</dbReference>
<evidence type="ECO:0000313" key="8">
    <source>
        <dbReference type="EMBL" id="KMZ76098.1"/>
    </source>
</evidence>
<feature type="region of interest" description="SAW" evidence="4">
    <location>
        <begin position="467"/>
        <end position="543"/>
    </location>
</feature>
<dbReference type="STRING" id="29655.A0A0K9Q4B4"/>
<evidence type="ECO:0000256" key="6">
    <source>
        <dbReference type="SAM" id="MobiDB-lite"/>
    </source>
</evidence>
<comment type="similarity">
    <text evidence="1 5">Belongs to the GRAS family. DELLA subfamily.</text>
</comment>
<keyword evidence="2 5" id="KW-0805">Transcription regulation</keyword>
<dbReference type="InterPro" id="IPR038088">
    <property type="entry name" value="DELLA_N_sf"/>
</dbReference>
<dbReference type="PROSITE" id="PS50985">
    <property type="entry name" value="GRAS"/>
    <property type="match status" value="1"/>
</dbReference>
<evidence type="ECO:0000313" key="9">
    <source>
        <dbReference type="Proteomes" id="UP000036987"/>
    </source>
</evidence>
<dbReference type="InterPro" id="IPR021914">
    <property type="entry name" value="TF_DELLA_N"/>
</dbReference>
<dbReference type="GO" id="GO:0006355">
    <property type="term" value="P:regulation of DNA-templated transcription"/>
    <property type="evidence" value="ECO:0000318"/>
    <property type="project" value="GO_Central"/>
</dbReference>
<evidence type="ECO:0000256" key="5">
    <source>
        <dbReference type="RuleBase" id="RU367159"/>
    </source>
</evidence>
<dbReference type="OrthoDB" id="761920at2759"/>
<comment type="caution">
    <text evidence="8">The sequence shown here is derived from an EMBL/GenBank/DDBJ whole genome shotgun (WGS) entry which is preliminary data.</text>
</comment>
<gene>
    <name evidence="8" type="ORF">ZOSMA_106G00030</name>
</gene>
<dbReference type="PANTHER" id="PTHR31636">
    <property type="entry name" value="OSJNBA0084A10.13 PROTEIN-RELATED"/>
    <property type="match status" value="1"/>
</dbReference>
<dbReference type="Pfam" id="PF03514">
    <property type="entry name" value="GRAS"/>
    <property type="match status" value="1"/>
</dbReference>
<feature type="domain" description="Transcriptional factor DELLA N-terminal" evidence="7">
    <location>
        <begin position="86"/>
        <end position="121"/>
    </location>
</feature>
<evidence type="ECO:0000256" key="2">
    <source>
        <dbReference type="ARBA" id="ARBA00023015"/>
    </source>
</evidence>
<evidence type="ECO:0000259" key="7">
    <source>
        <dbReference type="Pfam" id="PF12041"/>
    </source>
</evidence>
<keyword evidence="5" id="KW-0939">Gibberellin signaling pathway</keyword>
<comment type="caution">
    <text evidence="4">Lacks conserved residue(s) required for the propagation of feature annotation.</text>
</comment>
<accession>A0A0K9Q4B4</accession>
<organism evidence="8 9">
    <name type="scientific">Zostera marina</name>
    <name type="common">Eelgrass</name>
    <dbReference type="NCBI Taxonomy" id="29655"/>
    <lineage>
        <taxon>Eukaryota</taxon>
        <taxon>Viridiplantae</taxon>
        <taxon>Streptophyta</taxon>
        <taxon>Embryophyta</taxon>
        <taxon>Tracheophyta</taxon>
        <taxon>Spermatophyta</taxon>
        <taxon>Magnoliopsida</taxon>
        <taxon>Liliopsida</taxon>
        <taxon>Zosteraceae</taxon>
        <taxon>Zostera</taxon>
    </lineage>
</organism>